<evidence type="ECO:0000256" key="1">
    <source>
        <dbReference type="ARBA" id="ARBA00022723"/>
    </source>
</evidence>
<dbReference type="OrthoDB" id="6132182at2759"/>
<dbReference type="GO" id="GO:0016491">
    <property type="term" value="F:oxidoreductase activity"/>
    <property type="evidence" value="ECO:0007669"/>
    <property type="project" value="UniProtKB-KW"/>
</dbReference>
<dbReference type="Pfam" id="PF00264">
    <property type="entry name" value="Tyrosinase"/>
    <property type="match status" value="1"/>
</dbReference>
<keyword evidence="6" id="KW-1185">Reference proteome</keyword>
<organism evidence="5 6">
    <name type="scientific">Didymella heteroderae</name>
    <dbReference type="NCBI Taxonomy" id="1769908"/>
    <lineage>
        <taxon>Eukaryota</taxon>
        <taxon>Fungi</taxon>
        <taxon>Dikarya</taxon>
        <taxon>Ascomycota</taxon>
        <taxon>Pezizomycotina</taxon>
        <taxon>Dothideomycetes</taxon>
        <taxon>Pleosporomycetidae</taxon>
        <taxon>Pleosporales</taxon>
        <taxon>Pleosporineae</taxon>
        <taxon>Didymellaceae</taxon>
        <taxon>Didymella</taxon>
    </lineage>
</organism>
<dbReference type="PROSITE" id="PS00498">
    <property type="entry name" value="TYROSINASE_2"/>
    <property type="match status" value="1"/>
</dbReference>
<evidence type="ECO:0000256" key="2">
    <source>
        <dbReference type="ARBA" id="ARBA00023002"/>
    </source>
</evidence>
<evidence type="ECO:0000313" key="5">
    <source>
        <dbReference type="EMBL" id="KAF3045664.1"/>
    </source>
</evidence>
<comment type="caution">
    <text evidence="5">The sequence shown here is derived from an EMBL/GenBank/DDBJ whole genome shotgun (WGS) entry which is preliminary data.</text>
</comment>
<feature type="domain" description="Tyrosinase copper-binding" evidence="3">
    <location>
        <begin position="50"/>
        <end position="67"/>
    </location>
</feature>
<accession>A0A9P4WZI6</accession>
<protein>
    <recommendedName>
        <fullName evidence="3 4">Tyrosinase copper-binding domain-containing protein</fullName>
    </recommendedName>
</protein>
<dbReference type="PANTHER" id="PTHR11474">
    <property type="entry name" value="TYROSINASE FAMILY MEMBER"/>
    <property type="match status" value="1"/>
</dbReference>
<evidence type="ECO:0000313" key="6">
    <source>
        <dbReference type="Proteomes" id="UP000758155"/>
    </source>
</evidence>
<reference evidence="5" key="1">
    <citation type="submission" date="2019-04" db="EMBL/GenBank/DDBJ databases">
        <title>Sequencing of skin fungus with MAO and IRED activity.</title>
        <authorList>
            <person name="Marsaioli A.J."/>
            <person name="Bonatto J.M.C."/>
            <person name="Reis Junior O."/>
        </authorList>
    </citation>
    <scope>NUCLEOTIDE SEQUENCE</scope>
    <source>
        <strain evidence="5">28M1</strain>
    </source>
</reference>
<dbReference type="PRINTS" id="PR00092">
    <property type="entry name" value="TYROSINASE"/>
</dbReference>
<feature type="domain" description="Tyrosinase copper-binding" evidence="4">
    <location>
        <begin position="240"/>
        <end position="251"/>
    </location>
</feature>
<dbReference type="InterPro" id="IPR008922">
    <property type="entry name" value="Di-copper_centre_dom_sf"/>
</dbReference>
<keyword evidence="2" id="KW-0560">Oxidoreductase</keyword>
<name>A0A9P4WZI6_9PLEO</name>
<dbReference type="InterPro" id="IPR002227">
    <property type="entry name" value="Tyrosinase_Cu-bd"/>
</dbReference>
<dbReference type="AlphaFoldDB" id="A0A9P4WZI6"/>
<dbReference type="PROSITE" id="PS00497">
    <property type="entry name" value="TYROSINASE_1"/>
    <property type="match status" value="1"/>
</dbReference>
<dbReference type="InterPro" id="IPR050316">
    <property type="entry name" value="Tyrosinase/Hemocyanin"/>
</dbReference>
<dbReference type="SUPFAM" id="SSF48056">
    <property type="entry name" value="Di-copper centre-containing domain"/>
    <property type="match status" value="1"/>
</dbReference>
<proteinExistence type="predicted"/>
<dbReference type="Proteomes" id="UP000758155">
    <property type="component" value="Unassembled WGS sequence"/>
</dbReference>
<keyword evidence="1" id="KW-0479">Metal-binding</keyword>
<evidence type="ECO:0000259" key="4">
    <source>
        <dbReference type="PROSITE" id="PS00498"/>
    </source>
</evidence>
<evidence type="ECO:0000259" key="3">
    <source>
        <dbReference type="PROSITE" id="PS00497"/>
    </source>
</evidence>
<dbReference type="GO" id="GO:0046872">
    <property type="term" value="F:metal ion binding"/>
    <property type="evidence" value="ECO:0007669"/>
    <property type="project" value="UniProtKB-KW"/>
</dbReference>
<gene>
    <name evidence="5" type="ORF">E8E12_011083</name>
</gene>
<sequence>MSGKERKAYTTAVQCMLNSPSKSDPALVPGARNRYDDFVGQHINQTLTIHGTGNFLTWHRLFVYAYEKALKEECNYIGYQPYWNWLSHQSNLKASPVFDGSATSMSGDGSYVFHNGSVGGGGRIFLPSGEGGGCIHDGPFKDMTVNLGPVSPTMRGQVKVNGSLSYSPRCLKRDLTTFASSNWLTEANLLNITTREASSSIKLFQDELQGRFSDGFLGLHAAGHFSIGGDAGDIFSSPVDPVFFLHHAMLDRVYWIWQALHLDQANTVAGTLTLNNNPPSRETSLEDLIQVNYLNVEDTRIGDLTDTLGGAPLCYVYQ</sequence>
<dbReference type="Gene3D" id="1.10.1280.10">
    <property type="entry name" value="Di-copper center containing domain from catechol oxidase"/>
    <property type="match status" value="1"/>
</dbReference>
<dbReference type="EMBL" id="SWKV01000006">
    <property type="protein sequence ID" value="KAF3045664.1"/>
    <property type="molecule type" value="Genomic_DNA"/>
</dbReference>
<dbReference type="PANTHER" id="PTHR11474:SF125">
    <property type="entry name" value="N-ACETYL-6-HYDROXYTRYPTOPHAN OXIDASE IVOB-RELATED"/>
    <property type="match status" value="1"/>
</dbReference>